<sequence length="187" mass="20395">MVLMASIFSSNFQEQKRIQDAGGFISFNGVWRVAGILATSRAIGDYPLKDRNYVTAEPDILTFNLTQQQASFIILASDGLWDTVSNEEAVAFLRGKRSLTGAGKELARRSYQKGSQDNITVLVIDLSKYPTLQQSLMKSKEERDRVAKLQAQALFTAAKERAEERAATKTLPVTVNGGGGGSNTTGE</sequence>
<name>A0A1V9X385_9ACAR</name>
<protein>
    <submittedName>
        <fullName evidence="3">Protein phosphatase 1L-like</fullName>
    </submittedName>
</protein>
<dbReference type="InParanoid" id="A0A1V9X385"/>
<dbReference type="GO" id="GO:0004722">
    <property type="term" value="F:protein serine/threonine phosphatase activity"/>
    <property type="evidence" value="ECO:0007669"/>
    <property type="project" value="InterPro"/>
</dbReference>
<proteinExistence type="predicted"/>
<dbReference type="EMBL" id="MNPL01026528">
    <property type="protein sequence ID" value="OQR67947.1"/>
    <property type="molecule type" value="Genomic_DNA"/>
</dbReference>
<dbReference type="PANTHER" id="PTHR47992">
    <property type="entry name" value="PROTEIN PHOSPHATASE"/>
    <property type="match status" value="1"/>
</dbReference>
<accession>A0A1V9X385</accession>
<organism evidence="3 4">
    <name type="scientific">Tropilaelaps mercedesae</name>
    <dbReference type="NCBI Taxonomy" id="418985"/>
    <lineage>
        <taxon>Eukaryota</taxon>
        <taxon>Metazoa</taxon>
        <taxon>Ecdysozoa</taxon>
        <taxon>Arthropoda</taxon>
        <taxon>Chelicerata</taxon>
        <taxon>Arachnida</taxon>
        <taxon>Acari</taxon>
        <taxon>Parasitiformes</taxon>
        <taxon>Mesostigmata</taxon>
        <taxon>Gamasina</taxon>
        <taxon>Dermanyssoidea</taxon>
        <taxon>Laelapidae</taxon>
        <taxon>Tropilaelaps</taxon>
    </lineage>
</organism>
<evidence type="ECO:0000256" key="1">
    <source>
        <dbReference type="SAM" id="MobiDB-lite"/>
    </source>
</evidence>
<dbReference type="OrthoDB" id="343114at2759"/>
<feature type="domain" description="PPM-type phosphatase" evidence="2">
    <location>
        <begin position="1"/>
        <end position="126"/>
    </location>
</feature>
<reference evidence="3 4" key="1">
    <citation type="journal article" date="2017" name="Gigascience">
        <title>Draft genome of the honey bee ectoparasitic mite, Tropilaelaps mercedesae, is shaped by the parasitic life history.</title>
        <authorList>
            <person name="Dong X."/>
            <person name="Armstrong S.D."/>
            <person name="Xia D."/>
            <person name="Makepeace B.L."/>
            <person name="Darby A.C."/>
            <person name="Kadowaki T."/>
        </authorList>
    </citation>
    <scope>NUCLEOTIDE SEQUENCE [LARGE SCALE GENOMIC DNA]</scope>
    <source>
        <strain evidence="3">Wuxi-XJTLU</strain>
    </source>
</reference>
<keyword evidence="4" id="KW-1185">Reference proteome</keyword>
<gene>
    <name evidence="3" type="ORF">BIW11_02105</name>
</gene>
<dbReference type="InterPro" id="IPR015655">
    <property type="entry name" value="PP2C"/>
</dbReference>
<dbReference type="PROSITE" id="PS51746">
    <property type="entry name" value="PPM_2"/>
    <property type="match status" value="1"/>
</dbReference>
<evidence type="ECO:0000313" key="4">
    <source>
        <dbReference type="Proteomes" id="UP000192247"/>
    </source>
</evidence>
<comment type="caution">
    <text evidence="3">The sequence shown here is derived from an EMBL/GenBank/DDBJ whole genome shotgun (WGS) entry which is preliminary data.</text>
</comment>
<dbReference type="Gene3D" id="3.60.40.10">
    <property type="entry name" value="PPM-type phosphatase domain"/>
    <property type="match status" value="1"/>
</dbReference>
<dbReference type="AlphaFoldDB" id="A0A1V9X385"/>
<feature type="region of interest" description="Disordered" evidence="1">
    <location>
        <begin position="165"/>
        <end position="187"/>
    </location>
</feature>
<dbReference type="Proteomes" id="UP000192247">
    <property type="component" value="Unassembled WGS sequence"/>
</dbReference>
<feature type="compositionally biased region" description="Gly residues" evidence="1">
    <location>
        <begin position="176"/>
        <end position="187"/>
    </location>
</feature>
<dbReference type="InterPro" id="IPR001932">
    <property type="entry name" value="PPM-type_phosphatase-like_dom"/>
</dbReference>
<evidence type="ECO:0000313" key="3">
    <source>
        <dbReference type="EMBL" id="OQR67947.1"/>
    </source>
</evidence>
<dbReference type="Pfam" id="PF00481">
    <property type="entry name" value="PP2C"/>
    <property type="match status" value="1"/>
</dbReference>
<dbReference type="InterPro" id="IPR036457">
    <property type="entry name" value="PPM-type-like_dom_sf"/>
</dbReference>
<dbReference type="CDD" id="cd00143">
    <property type="entry name" value="PP2Cc"/>
    <property type="match status" value="1"/>
</dbReference>
<dbReference type="SUPFAM" id="SSF81606">
    <property type="entry name" value="PP2C-like"/>
    <property type="match status" value="1"/>
</dbReference>
<dbReference type="STRING" id="418985.A0A1V9X385"/>
<evidence type="ECO:0000259" key="2">
    <source>
        <dbReference type="PROSITE" id="PS51746"/>
    </source>
</evidence>